<sequence length="66" mass="7764">MVPCKVKRSSYHFAIRVSWFELRSFAIQFSWLGFTGFEFRSGSHVKLNSYQHSCNFELAIEIPNQC</sequence>
<proteinExistence type="predicted"/>
<evidence type="ECO:0000313" key="1">
    <source>
        <dbReference type="EMBL" id="KAI3938834.1"/>
    </source>
</evidence>
<dbReference type="AlphaFoldDB" id="A0AAD4T6B7"/>
<organism evidence="1 2">
    <name type="scientific">Papaver atlanticum</name>
    <dbReference type="NCBI Taxonomy" id="357466"/>
    <lineage>
        <taxon>Eukaryota</taxon>
        <taxon>Viridiplantae</taxon>
        <taxon>Streptophyta</taxon>
        <taxon>Embryophyta</taxon>
        <taxon>Tracheophyta</taxon>
        <taxon>Spermatophyta</taxon>
        <taxon>Magnoliopsida</taxon>
        <taxon>Ranunculales</taxon>
        <taxon>Papaveraceae</taxon>
        <taxon>Papaveroideae</taxon>
        <taxon>Papaver</taxon>
    </lineage>
</organism>
<name>A0AAD4T6B7_9MAGN</name>
<comment type="caution">
    <text evidence="1">The sequence shown here is derived from an EMBL/GenBank/DDBJ whole genome shotgun (WGS) entry which is preliminary data.</text>
</comment>
<reference evidence="1" key="1">
    <citation type="submission" date="2022-04" db="EMBL/GenBank/DDBJ databases">
        <title>A functionally conserved STORR gene fusion in Papaver species that diverged 16.8 million years ago.</title>
        <authorList>
            <person name="Catania T."/>
        </authorList>
    </citation>
    <scope>NUCLEOTIDE SEQUENCE</scope>
    <source>
        <strain evidence="1">S-188037</strain>
    </source>
</reference>
<gene>
    <name evidence="1" type="ORF">MKW98_018291</name>
</gene>
<protein>
    <submittedName>
        <fullName evidence="1">Uncharacterized protein</fullName>
    </submittedName>
</protein>
<evidence type="ECO:0000313" key="2">
    <source>
        <dbReference type="Proteomes" id="UP001202328"/>
    </source>
</evidence>
<keyword evidence="2" id="KW-1185">Reference proteome</keyword>
<accession>A0AAD4T6B7</accession>
<dbReference type="Proteomes" id="UP001202328">
    <property type="component" value="Unassembled WGS sequence"/>
</dbReference>
<dbReference type="EMBL" id="JAJJMB010005453">
    <property type="protein sequence ID" value="KAI3938834.1"/>
    <property type="molecule type" value="Genomic_DNA"/>
</dbReference>